<feature type="domain" description="Glycosyltransferase subfamily 4-like N-terminal" evidence="6">
    <location>
        <begin position="2"/>
        <end position="154"/>
    </location>
</feature>
<comment type="caution">
    <text evidence="7">The sequence shown here is derived from an EMBL/GenBank/DDBJ whole genome shotgun (WGS) entry which is preliminary data.</text>
</comment>
<protein>
    <submittedName>
        <fullName evidence="7">Glycosyltransferase involved in cell wall biosynthesis</fullName>
    </submittedName>
</protein>
<evidence type="ECO:0000256" key="1">
    <source>
        <dbReference type="ARBA" id="ARBA00009481"/>
    </source>
</evidence>
<keyword evidence="4" id="KW-1133">Transmembrane helix</keyword>
<keyword evidence="8" id="KW-1185">Reference proteome</keyword>
<dbReference type="PANTHER" id="PTHR12526:SF640">
    <property type="entry name" value="COLANIC ACID BIOSYNTHESIS GLYCOSYLTRANSFERASE WCAL-RELATED"/>
    <property type="match status" value="1"/>
</dbReference>
<dbReference type="Gene3D" id="3.40.50.2000">
    <property type="entry name" value="Glycogen Phosphorylase B"/>
    <property type="match status" value="2"/>
</dbReference>
<reference evidence="7 8" key="1">
    <citation type="submission" date="2020-08" db="EMBL/GenBank/DDBJ databases">
        <title>Genomic Encyclopedia of Type Strains, Phase IV (KMG-IV): sequencing the most valuable type-strain genomes for metagenomic binning, comparative biology and taxonomic classification.</title>
        <authorList>
            <person name="Goeker M."/>
        </authorList>
    </citation>
    <scope>NUCLEOTIDE SEQUENCE [LARGE SCALE GENOMIC DNA]</scope>
    <source>
        <strain evidence="7 8">DSM 101064</strain>
    </source>
</reference>
<dbReference type="InterPro" id="IPR028098">
    <property type="entry name" value="Glyco_trans_4-like_N"/>
</dbReference>
<keyword evidence="2" id="KW-0328">Glycosyltransferase</keyword>
<dbReference type="AlphaFoldDB" id="A0A7W9BP26"/>
<dbReference type="Pfam" id="PF13439">
    <property type="entry name" value="Glyco_transf_4"/>
    <property type="match status" value="1"/>
</dbReference>
<keyword evidence="3 7" id="KW-0808">Transferase</keyword>
<evidence type="ECO:0000256" key="3">
    <source>
        <dbReference type="ARBA" id="ARBA00022679"/>
    </source>
</evidence>
<comment type="similarity">
    <text evidence="1">Belongs to the glycosyltransferase group 1 family. Glycosyltransferase 4 subfamily.</text>
</comment>
<organism evidence="7 8">
    <name type="scientific">Yoonia ponticola</name>
    <dbReference type="NCBI Taxonomy" id="1524255"/>
    <lineage>
        <taxon>Bacteria</taxon>
        <taxon>Pseudomonadati</taxon>
        <taxon>Pseudomonadota</taxon>
        <taxon>Alphaproteobacteria</taxon>
        <taxon>Rhodobacterales</taxon>
        <taxon>Paracoccaceae</taxon>
        <taxon>Yoonia</taxon>
    </lineage>
</organism>
<dbReference type="GO" id="GO:0016757">
    <property type="term" value="F:glycosyltransferase activity"/>
    <property type="evidence" value="ECO:0007669"/>
    <property type="project" value="UniProtKB-KW"/>
</dbReference>
<evidence type="ECO:0000256" key="2">
    <source>
        <dbReference type="ARBA" id="ARBA00022676"/>
    </source>
</evidence>
<dbReference type="PANTHER" id="PTHR12526">
    <property type="entry name" value="GLYCOSYLTRANSFERASE"/>
    <property type="match status" value="1"/>
</dbReference>
<dbReference type="RefSeq" id="WP_183531029.1">
    <property type="nucleotide sequence ID" value="NZ_JACIJM010000016.1"/>
</dbReference>
<keyword evidence="4" id="KW-0472">Membrane</keyword>
<name>A0A7W9BP26_9RHOB</name>
<proteinExistence type="inferred from homology"/>
<dbReference type="EMBL" id="JACIJM010000016">
    <property type="protein sequence ID" value="MBB5723917.1"/>
    <property type="molecule type" value="Genomic_DNA"/>
</dbReference>
<feature type="domain" description="Glycosyl transferase family 1" evidence="5">
    <location>
        <begin position="170"/>
        <end position="326"/>
    </location>
</feature>
<evidence type="ECO:0000259" key="5">
    <source>
        <dbReference type="Pfam" id="PF00534"/>
    </source>
</evidence>
<evidence type="ECO:0000313" key="8">
    <source>
        <dbReference type="Proteomes" id="UP000535415"/>
    </source>
</evidence>
<dbReference type="Pfam" id="PF00534">
    <property type="entry name" value="Glycos_transf_1"/>
    <property type="match status" value="1"/>
</dbReference>
<feature type="transmembrane region" description="Helical" evidence="4">
    <location>
        <begin position="46"/>
        <end position="62"/>
    </location>
</feature>
<gene>
    <name evidence="7" type="ORF">FHS72_003564</name>
</gene>
<dbReference type="InterPro" id="IPR001296">
    <property type="entry name" value="Glyco_trans_1"/>
</dbReference>
<evidence type="ECO:0000259" key="6">
    <source>
        <dbReference type="Pfam" id="PF13439"/>
    </source>
</evidence>
<keyword evidence="4" id="KW-0812">Transmembrane</keyword>
<evidence type="ECO:0000256" key="4">
    <source>
        <dbReference type="SAM" id="Phobius"/>
    </source>
</evidence>
<evidence type="ECO:0000313" key="7">
    <source>
        <dbReference type="EMBL" id="MBB5723917.1"/>
    </source>
</evidence>
<sequence length="354" mass="39219">MVLRQTIRAVRGAGHDAMLCVGSQGRGCLEDAGVPIRRYWYRRSRFRILTLFTFVASQLMLYRLLSRSKLPKDAVIYVNTLLPFGAALWGRMHGHRVITHVHEVSISPSPLRKFLVGMQQRCADRLIYVSRDNRDRLPIADVPQAVVPNPVAPEIATLGANTPYMSRRSGQFEVLMLASPRDFKGVPEFVALARSFEAHPDIMFTLVLNGDATEVARYVPAVKRPSNLGLHPRTEAPEHFYATADILLNLSRPDEWVETFGLTLVEAMAFGVPVIGPPVGGPVEIITHGKEGYLCDGRDASRLHALVAGLAQDPTLARSMSEAARTRASDFTMSQFTANLAAQLQQIYTKKETS</sequence>
<dbReference type="CDD" id="cd03801">
    <property type="entry name" value="GT4_PimA-like"/>
    <property type="match status" value="1"/>
</dbReference>
<dbReference type="SUPFAM" id="SSF53756">
    <property type="entry name" value="UDP-Glycosyltransferase/glycogen phosphorylase"/>
    <property type="match status" value="1"/>
</dbReference>
<dbReference type="Proteomes" id="UP000535415">
    <property type="component" value="Unassembled WGS sequence"/>
</dbReference>
<accession>A0A7W9BP26</accession>